<dbReference type="GO" id="GO:0015935">
    <property type="term" value="C:small ribosomal subunit"/>
    <property type="evidence" value="ECO:0007669"/>
    <property type="project" value="InterPro"/>
</dbReference>
<accession>A0A1G2AXU5</accession>
<proteinExistence type="inferred from homology"/>
<dbReference type="Proteomes" id="UP000176952">
    <property type="component" value="Unassembled WGS sequence"/>
</dbReference>
<gene>
    <name evidence="7" type="primary">rpsD</name>
    <name evidence="11" type="ORF">A3F54_01495</name>
</gene>
<dbReference type="SUPFAM" id="SSF55174">
    <property type="entry name" value="Alpha-L RNA-binding motif"/>
    <property type="match status" value="1"/>
</dbReference>
<dbReference type="NCBIfam" id="TIGR01017">
    <property type="entry name" value="rpsD_bact"/>
    <property type="match status" value="1"/>
</dbReference>
<dbReference type="CDD" id="cd00165">
    <property type="entry name" value="S4"/>
    <property type="match status" value="1"/>
</dbReference>
<evidence type="ECO:0000256" key="1">
    <source>
        <dbReference type="ARBA" id="ARBA00007465"/>
    </source>
</evidence>
<evidence type="ECO:0000313" key="12">
    <source>
        <dbReference type="Proteomes" id="UP000176952"/>
    </source>
</evidence>
<evidence type="ECO:0000313" key="11">
    <source>
        <dbReference type="EMBL" id="OGY81718.1"/>
    </source>
</evidence>
<feature type="domain" description="RNA-binding S4" evidence="9">
    <location>
        <begin position="99"/>
        <end position="157"/>
    </location>
</feature>
<dbReference type="NCBIfam" id="NF003717">
    <property type="entry name" value="PRK05327.1"/>
    <property type="match status" value="1"/>
</dbReference>
<dbReference type="InterPro" id="IPR018079">
    <property type="entry name" value="Ribosomal_uS4_CS"/>
</dbReference>
<dbReference type="InterPro" id="IPR036986">
    <property type="entry name" value="S4_RNA-bd_sf"/>
</dbReference>
<dbReference type="AlphaFoldDB" id="A0A1G2AXU5"/>
<dbReference type="Gene3D" id="1.10.1050.10">
    <property type="entry name" value="Ribosomal Protein S4 Delta 41, Chain A, domain 1"/>
    <property type="match status" value="1"/>
</dbReference>
<feature type="domain" description="Small ribosomal subunit protein uS4 N-terminal" evidence="10">
    <location>
        <begin position="3"/>
        <end position="98"/>
    </location>
</feature>
<evidence type="ECO:0000256" key="7">
    <source>
        <dbReference type="HAMAP-Rule" id="MF_01306"/>
    </source>
</evidence>
<dbReference type="GO" id="GO:0006412">
    <property type="term" value="P:translation"/>
    <property type="evidence" value="ECO:0007669"/>
    <property type="project" value="UniProtKB-UniRule"/>
</dbReference>
<evidence type="ECO:0000256" key="8">
    <source>
        <dbReference type="RuleBase" id="RU003699"/>
    </source>
</evidence>
<comment type="function">
    <text evidence="7">With S5 and S12 plays an important role in translational accuracy.</text>
</comment>
<evidence type="ECO:0000256" key="5">
    <source>
        <dbReference type="ARBA" id="ARBA00023274"/>
    </source>
</evidence>
<evidence type="ECO:0000256" key="6">
    <source>
        <dbReference type="ARBA" id="ARBA00035254"/>
    </source>
</evidence>
<keyword evidence="5 7" id="KW-0687">Ribonucleoprotein</keyword>
<dbReference type="HAMAP" id="MF_01306_B">
    <property type="entry name" value="Ribosomal_uS4_B"/>
    <property type="match status" value="1"/>
</dbReference>
<dbReference type="SMART" id="SM01390">
    <property type="entry name" value="Ribosomal_S4"/>
    <property type="match status" value="1"/>
</dbReference>
<comment type="caution">
    <text evidence="11">The sequence shown here is derived from an EMBL/GenBank/DDBJ whole genome shotgun (WGS) entry which is preliminary data.</text>
</comment>
<dbReference type="Pfam" id="PF00163">
    <property type="entry name" value="Ribosomal_S4"/>
    <property type="match status" value="1"/>
</dbReference>
<dbReference type="InterPro" id="IPR005709">
    <property type="entry name" value="Ribosomal_uS4_bac-type"/>
</dbReference>
<dbReference type="InterPro" id="IPR001912">
    <property type="entry name" value="Ribosomal_uS4_N"/>
</dbReference>
<dbReference type="GO" id="GO:0019843">
    <property type="term" value="F:rRNA binding"/>
    <property type="evidence" value="ECO:0007669"/>
    <property type="project" value="UniProtKB-UniRule"/>
</dbReference>
<dbReference type="PROSITE" id="PS00632">
    <property type="entry name" value="RIBOSOMAL_S4"/>
    <property type="match status" value="1"/>
</dbReference>
<dbReference type="InterPro" id="IPR002942">
    <property type="entry name" value="S4_RNA-bd"/>
</dbReference>
<dbReference type="PANTHER" id="PTHR11831:SF4">
    <property type="entry name" value="SMALL RIBOSOMAL SUBUNIT PROTEIN US4M"/>
    <property type="match status" value="1"/>
</dbReference>
<evidence type="ECO:0000256" key="3">
    <source>
        <dbReference type="ARBA" id="ARBA00022884"/>
    </source>
</evidence>
<sequence>MAKDLGPQCKRCRREGEKLFLKGERCYTSKCAIVKRNYAPGSSGGGRRMQMTEYGTQLRAKQKVKRMYGLREAQFRNTFEAATQKKGNTGEFFVGMLEARLDNAVYRAGFAQSRRQSRQFVTHGHFLVNKRKVTIPSYVLREGDVVEVSSTKAKKKIWEDMLAVQKETTMNQVPEWLAVDKKAMKITVAAAPQAKELVDALNVSLIVEFYSK</sequence>
<dbReference type="Pfam" id="PF01479">
    <property type="entry name" value="S4"/>
    <property type="match status" value="1"/>
</dbReference>
<dbReference type="SMART" id="SM00363">
    <property type="entry name" value="S4"/>
    <property type="match status" value="1"/>
</dbReference>
<name>A0A1G2AXU5_9BACT</name>
<keyword evidence="2 7" id="KW-0699">rRNA-binding</keyword>
<keyword evidence="3 7" id="KW-0694">RNA-binding</keyword>
<reference evidence="11 12" key="1">
    <citation type="journal article" date="2016" name="Nat. Commun.">
        <title>Thousands of microbial genomes shed light on interconnected biogeochemical processes in an aquifer system.</title>
        <authorList>
            <person name="Anantharaman K."/>
            <person name="Brown C.T."/>
            <person name="Hug L.A."/>
            <person name="Sharon I."/>
            <person name="Castelle C.J."/>
            <person name="Probst A.J."/>
            <person name="Thomas B.C."/>
            <person name="Singh A."/>
            <person name="Wilkins M.J."/>
            <person name="Karaoz U."/>
            <person name="Brodie E.L."/>
            <person name="Williams K.H."/>
            <person name="Hubbard S.S."/>
            <person name="Banfield J.F."/>
        </authorList>
    </citation>
    <scope>NUCLEOTIDE SEQUENCE [LARGE SCALE GENOMIC DNA]</scope>
</reference>
<comment type="subunit">
    <text evidence="7">Part of the 30S ribosomal subunit. Contacts protein S5. The interaction surface between S4 and S5 is involved in control of translational fidelity.</text>
</comment>
<dbReference type="PROSITE" id="PS50889">
    <property type="entry name" value="S4"/>
    <property type="match status" value="1"/>
</dbReference>
<protein>
    <recommendedName>
        <fullName evidence="6 7">Small ribosomal subunit protein uS4</fullName>
    </recommendedName>
</protein>
<evidence type="ECO:0000259" key="9">
    <source>
        <dbReference type="SMART" id="SM00363"/>
    </source>
</evidence>
<dbReference type="GO" id="GO:0003735">
    <property type="term" value="F:structural constituent of ribosome"/>
    <property type="evidence" value="ECO:0007669"/>
    <property type="project" value="InterPro"/>
</dbReference>
<dbReference type="STRING" id="1798542.A3F54_01495"/>
<evidence type="ECO:0000256" key="4">
    <source>
        <dbReference type="ARBA" id="ARBA00022980"/>
    </source>
</evidence>
<dbReference type="FunFam" id="3.10.290.10:FF:000001">
    <property type="entry name" value="30S ribosomal protein S4"/>
    <property type="match status" value="1"/>
</dbReference>
<dbReference type="GO" id="GO:0042274">
    <property type="term" value="P:ribosomal small subunit biogenesis"/>
    <property type="evidence" value="ECO:0007669"/>
    <property type="project" value="TreeGrafter"/>
</dbReference>
<comment type="function">
    <text evidence="7">One of the primary rRNA binding proteins, it binds directly to 16S rRNA where it nucleates assembly of the body of the 30S subunit.</text>
</comment>
<evidence type="ECO:0000259" key="10">
    <source>
        <dbReference type="SMART" id="SM01390"/>
    </source>
</evidence>
<keyword evidence="4 7" id="KW-0689">Ribosomal protein</keyword>
<dbReference type="InterPro" id="IPR022801">
    <property type="entry name" value="Ribosomal_uS4"/>
</dbReference>
<dbReference type="Gene3D" id="3.10.290.10">
    <property type="entry name" value="RNA-binding S4 domain"/>
    <property type="match status" value="1"/>
</dbReference>
<dbReference type="EMBL" id="MHKD01000042">
    <property type="protein sequence ID" value="OGY81718.1"/>
    <property type="molecule type" value="Genomic_DNA"/>
</dbReference>
<dbReference type="PANTHER" id="PTHR11831">
    <property type="entry name" value="30S 40S RIBOSOMAL PROTEIN"/>
    <property type="match status" value="1"/>
</dbReference>
<evidence type="ECO:0000256" key="2">
    <source>
        <dbReference type="ARBA" id="ARBA00022730"/>
    </source>
</evidence>
<comment type="similarity">
    <text evidence="1 7 8">Belongs to the universal ribosomal protein uS4 family.</text>
</comment>
<organism evidence="11 12">
    <name type="scientific">Candidatus Kerfeldbacteria bacterium RIFCSPHIGHO2_12_FULL_48_17</name>
    <dbReference type="NCBI Taxonomy" id="1798542"/>
    <lineage>
        <taxon>Bacteria</taxon>
        <taxon>Candidatus Kerfeldiibacteriota</taxon>
    </lineage>
</organism>